<evidence type="ECO:0000256" key="5">
    <source>
        <dbReference type="ARBA" id="ARBA00011738"/>
    </source>
</evidence>
<dbReference type="Pfam" id="PF02728">
    <property type="entry name" value="Cu_amine_oxidN3"/>
    <property type="match status" value="1"/>
</dbReference>
<evidence type="ECO:0000256" key="3">
    <source>
        <dbReference type="ARBA" id="ARBA00001947"/>
    </source>
</evidence>
<dbReference type="InterPro" id="IPR015798">
    <property type="entry name" value="Cu_amine_oxidase_C"/>
</dbReference>
<dbReference type="GO" id="GO:0005507">
    <property type="term" value="F:copper ion binding"/>
    <property type="evidence" value="ECO:0007669"/>
    <property type="project" value="InterPro"/>
</dbReference>
<evidence type="ECO:0000256" key="6">
    <source>
        <dbReference type="ARBA" id="ARBA00022723"/>
    </source>
</evidence>
<evidence type="ECO:0000313" key="19">
    <source>
        <dbReference type="EMBL" id="KAK3897778.1"/>
    </source>
</evidence>
<keyword evidence="20" id="KW-1185">Reference proteome</keyword>
<dbReference type="PROSITE" id="PS01165">
    <property type="entry name" value="COPPER_AMINE_OXID_2"/>
    <property type="match status" value="1"/>
</dbReference>
<dbReference type="PROSITE" id="PS01164">
    <property type="entry name" value="COPPER_AMINE_OXID_1"/>
    <property type="match status" value="1"/>
</dbReference>
<dbReference type="PANTHER" id="PTHR10638:SF86">
    <property type="entry name" value="COPPER AMINE OXIDASE 1-RELATED"/>
    <property type="match status" value="1"/>
</dbReference>
<dbReference type="InterPro" id="IPR049948">
    <property type="entry name" value="Cu_Am_ox_TPQ-bd"/>
</dbReference>
<dbReference type="Pfam" id="PF02727">
    <property type="entry name" value="Cu_amine_oxidN2"/>
    <property type="match status" value="1"/>
</dbReference>
<accession>A0AAN6MD16</accession>
<dbReference type="Proteomes" id="UP001303889">
    <property type="component" value="Unassembled WGS sequence"/>
</dbReference>
<keyword evidence="9 15" id="KW-0186">Copper</keyword>
<name>A0AAN6MD16_9PEZI</name>
<keyword evidence="10" id="KW-1015">Disulfide bond</keyword>
<dbReference type="FunFam" id="2.70.98.20:FF:000001">
    <property type="entry name" value="Amine oxidase"/>
    <property type="match status" value="1"/>
</dbReference>
<gene>
    <name evidence="19" type="ORF">C8A05DRAFT_19518</name>
</gene>
<feature type="active site" description="Schiff-base intermediate with substrate; via topaquinone" evidence="13">
    <location>
        <position position="388"/>
    </location>
</feature>
<dbReference type="Gene3D" id="3.10.450.40">
    <property type="match status" value="2"/>
</dbReference>
<dbReference type="GO" id="GO:0008131">
    <property type="term" value="F:primary methylamine oxidase activity"/>
    <property type="evidence" value="ECO:0007669"/>
    <property type="project" value="UniProtKB-EC"/>
</dbReference>
<comment type="cofactor">
    <cofactor evidence="15">
        <name>Cu cation</name>
        <dbReference type="ChEBI" id="CHEBI:23378"/>
    </cofactor>
    <text evidence="15">Contains 1 topaquinone per subunit.</text>
</comment>
<dbReference type="EMBL" id="MU856071">
    <property type="protein sequence ID" value="KAK3897778.1"/>
    <property type="molecule type" value="Genomic_DNA"/>
</dbReference>
<comment type="similarity">
    <text evidence="4 15">Belongs to the copper/topaquinone oxidase family.</text>
</comment>
<comment type="caution">
    <text evidence="19">The sequence shown here is derived from an EMBL/GenBank/DDBJ whole genome shotgun (WGS) entry which is preliminary data.</text>
</comment>
<protein>
    <recommendedName>
        <fullName evidence="15">Amine oxidase</fullName>
        <ecNumber evidence="15">1.4.3.-</ecNumber>
    </recommendedName>
</protein>
<keyword evidence="11" id="KW-0464">Manganese</keyword>
<evidence type="ECO:0000256" key="2">
    <source>
        <dbReference type="ARBA" id="ARBA00001936"/>
    </source>
</evidence>
<reference evidence="19" key="1">
    <citation type="journal article" date="2023" name="Mol. Phylogenet. Evol.">
        <title>Genome-scale phylogeny and comparative genomics of the fungal order Sordariales.</title>
        <authorList>
            <person name="Hensen N."/>
            <person name="Bonometti L."/>
            <person name="Westerberg I."/>
            <person name="Brannstrom I.O."/>
            <person name="Guillou S."/>
            <person name="Cros-Aarteil S."/>
            <person name="Calhoun S."/>
            <person name="Haridas S."/>
            <person name="Kuo A."/>
            <person name="Mondo S."/>
            <person name="Pangilinan J."/>
            <person name="Riley R."/>
            <person name="LaButti K."/>
            <person name="Andreopoulos B."/>
            <person name="Lipzen A."/>
            <person name="Chen C."/>
            <person name="Yan M."/>
            <person name="Daum C."/>
            <person name="Ng V."/>
            <person name="Clum A."/>
            <person name="Steindorff A."/>
            <person name="Ohm R.A."/>
            <person name="Martin F."/>
            <person name="Silar P."/>
            <person name="Natvig D.O."/>
            <person name="Lalanne C."/>
            <person name="Gautier V."/>
            <person name="Ament-Velasquez S.L."/>
            <person name="Kruys A."/>
            <person name="Hutchinson M.I."/>
            <person name="Powell A.J."/>
            <person name="Barry K."/>
            <person name="Miller A.N."/>
            <person name="Grigoriev I.V."/>
            <person name="Debuchy R."/>
            <person name="Gladieux P."/>
            <person name="Hiltunen Thoren M."/>
            <person name="Johannesson H."/>
        </authorList>
    </citation>
    <scope>NUCLEOTIDE SEQUENCE</scope>
    <source>
        <strain evidence="19">CBS 103.79</strain>
    </source>
</reference>
<dbReference type="Pfam" id="PF01179">
    <property type="entry name" value="Cu_amine_oxid"/>
    <property type="match status" value="1"/>
</dbReference>
<reference evidence="19" key="2">
    <citation type="submission" date="2023-05" db="EMBL/GenBank/DDBJ databases">
        <authorList>
            <consortium name="Lawrence Berkeley National Laboratory"/>
            <person name="Steindorff A."/>
            <person name="Hensen N."/>
            <person name="Bonometti L."/>
            <person name="Westerberg I."/>
            <person name="Brannstrom I.O."/>
            <person name="Guillou S."/>
            <person name="Cros-Aarteil S."/>
            <person name="Calhoun S."/>
            <person name="Haridas S."/>
            <person name="Kuo A."/>
            <person name="Mondo S."/>
            <person name="Pangilinan J."/>
            <person name="Riley R."/>
            <person name="Labutti K."/>
            <person name="Andreopoulos B."/>
            <person name="Lipzen A."/>
            <person name="Chen C."/>
            <person name="Yanf M."/>
            <person name="Daum C."/>
            <person name="Ng V."/>
            <person name="Clum A."/>
            <person name="Ohm R."/>
            <person name="Martin F."/>
            <person name="Silar P."/>
            <person name="Natvig D."/>
            <person name="Lalanne C."/>
            <person name="Gautier V."/>
            <person name="Ament-Velasquez S.L."/>
            <person name="Kruys A."/>
            <person name="Hutchinson M.I."/>
            <person name="Powell A.J."/>
            <person name="Barry K."/>
            <person name="Miller A.N."/>
            <person name="Grigoriev I.V."/>
            <person name="Debuchy R."/>
            <person name="Gladieux P."/>
            <person name="Thoren M.H."/>
            <person name="Johannesson H."/>
        </authorList>
    </citation>
    <scope>NUCLEOTIDE SEQUENCE</scope>
    <source>
        <strain evidence="19">CBS 103.79</strain>
    </source>
</reference>
<evidence type="ECO:0000256" key="9">
    <source>
        <dbReference type="ARBA" id="ARBA00023008"/>
    </source>
</evidence>
<proteinExistence type="inferred from homology"/>
<evidence type="ECO:0000313" key="20">
    <source>
        <dbReference type="Proteomes" id="UP001303889"/>
    </source>
</evidence>
<keyword evidence="7 13" id="KW-0801">TPQ</keyword>
<evidence type="ECO:0000256" key="10">
    <source>
        <dbReference type="ARBA" id="ARBA00023157"/>
    </source>
</evidence>
<evidence type="ECO:0000259" key="18">
    <source>
        <dbReference type="Pfam" id="PF02728"/>
    </source>
</evidence>
<evidence type="ECO:0000256" key="1">
    <source>
        <dbReference type="ARBA" id="ARBA00001935"/>
    </source>
</evidence>
<dbReference type="EC" id="1.4.3.-" evidence="15"/>
<feature type="domain" description="Copper amine oxidase N3-terminal" evidence="18">
    <location>
        <begin position="100"/>
        <end position="201"/>
    </location>
</feature>
<dbReference type="SUPFAM" id="SSF54416">
    <property type="entry name" value="Amine oxidase N-terminal region"/>
    <property type="match status" value="2"/>
</dbReference>
<dbReference type="FunFam" id="3.10.450.40:FF:000019">
    <property type="entry name" value="Amine oxidase"/>
    <property type="match status" value="1"/>
</dbReference>
<feature type="domain" description="Copper amine oxidase catalytic" evidence="16">
    <location>
        <begin position="227"/>
        <end position="638"/>
    </location>
</feature>
<keyword evidence="6 15" id="KW-0479">Metal-binding</keyword>
<organism evidence="19 20">
    <name type="scientific">Staphylotrichum tortipilum</name>
    <dbReference type="NCBI Taxonomy" id="2831512"/>
    <lineage>
        <taxon>Eukaryota</taxon>
        <taxon>Fungi</taxon>
        <taxon>Dikarya</taxon>
        <taxon>Ascomycota</taxon>
        <taxon>Pezizomycotina</taxon>
        <taxon>Sordariomycetes</taxon>
        <taxon>Sordariomycetidae</taxon>
        <taxon>Sordariales</taxon>
        <taxon>Chaetomiaceae</taxon>
        <taxon>Staphylotrichum</taxon>
    </lineage>
</organism>
<feature type="active site" description="Proton acceptor" evidence="13">
    <location>
        <position position="304"/>
    </location>
</feature>
<evidence type="ECO:0000256" key="13">
    <source>
        <dbReference type="PIRSR" id="PIRSR600269-50"/>
    </source>
</evidence>
<comment type="subunit">
    <text evidence="5">Homodimer.</text>
</comment>
<comment type="cofactor">
    <cofactor evidence="3">
        <name>Zn(2+)</name>
        <dbReference type="ChEBI" id="CHEBI:29105"/>
    </cofactor>
</comment>
<dbReference type="InterPro" id="IPR000269">
    <property type="entry name" value="Cu_amine_oxidase"/>
</dbReference>
<feature type="modified residue" description="2',4',5'-topaquinone" evidence="14">
    <location>
        <position position="388"/>
    </location>
</feature>
<evidence type="ECO:0000259" key="16">
    <source>
        <dbReference type="Pfam" id="PF01179"/>
    </source>
</evidence>
<evidence type="ECO:0000259" key="17">
    <source>
        <dbReference type="Pfam" id="PF02727"/>
    </source>
</evidence>
<dbReference type="InterPro" id="IPR049947">
    <property type="entry name" value="Cu_Am_Ox_Cu-bd"/>
</dbReference>
<dbReference type="FunFam" id="3.10.450.40:FF:000014">
    <property type="entry name" value="Peroxisomal primary amine oxidase"/>
    <property type="match status" value="1"/>
</dbReference>
<comment type="cofactor">
    <cofactor evidence="2">
        <name>Mn(2+)</name>
        <dbReference type="ChEBI" id="CHEBI:29035"/>
    </cofactor>
</comment>
<dbReference type="GO" id="GO:0048038">
    <property type="term" value="F:quinone binding"/>
    <property type="evidence" value="ECO:0007669"/>
    <property type="project" value="InterPro"/>
</dbReference>
<evidence type="ECO:0000256" key="7">
    <source>
        <dbReference type="ARBA" id="ARBA00022772"/>
    </source>
</evidence>
<dbReference type="GO" id="GO:0009308">
    <property type="term" value="P:amine metabolic process"/>
    <property type="evidence" value="ECO:0007669"/>
    <property type="project" value="UniProtKB-UniRule"/>
</dbReference>
<dbReference type="Gene3D" id="2.70.98.20">
    <property type="entry name" value="Copper amine oxidase, catalytic domain"/>
    <property type="match status" value="1"/>
</dbReference>
<dbReference type="InterPro" id="IPR016182">
    <property type="entry name" value="Cu_amine_oxidase_N-reg"/>
</dbReference>
<evidence type="ECO:0000256" key="14">
    <source>
        <dbReference type="PIRSR" id="PIRSR600269-51"/>
    </source>
</evidence>
<evidence type="ECO:0000256" key="11">
    <source>
        <dbReference type="ARBA" id="ARBA00023211"/>
    </source>
</evidence>
<evidence type="ECO:0000256" key="8">
    <source>
        <dbReference type="ARBA" id="ARBA00023002"/>
    </source>
</evidence>
<comment type="PTM">
    <text evidence="14 15">Topaquinone (TPQ) is generated by copper-dependent autoxidation of a specific tyrosyl residue.</text>
</comment>
<dbReference type="AlphaFoldDB" id="A0AAN6MD16"/>
<dbReference type="PANTHER" id="PTHR10638">
    <property type="entry name" value="COPPER AMINE OXIDASE"/>
    <property type="match status" value="1"/>
</dbReference>
<dbReference type="InterPro" id="IPR015800">
    <property type="entry name" value="Cu_amine_oxidase_N2"/>
</dbReference>
<feature type="domain" description="Copper amine oxidase N2-terminal" evidence="17">
    <location>
        <begin position="10"/>
        <end position="93"/>
    </location>
</feature>
<dbReference type="InterPro" id="IPR036460">
    <property type="entry name" value="Cu_amine_oxidase_C_sf"/>
</dbReference>
<comment type="cofactor">
    <cofactor evidence="1">
        <name>Cu cation</name>
        <dbReference type="ChEBI" id="CHEBI:23378"/>
    </cofactor>
</comment>
<evidence type="ECO:0000256" key="15">
    <source>
        <dbReference type="RuleBase" id="RU000672"/>
    </source>
</evidence>
<dbReference type="SUPFAM" id="SSF49998">
    <property type="entry name" value="Amine oxidase catalytic domain"/>
    <property type="match status" value="1"/>
</dbReference>
<keyword evidence="8 15" id="KW-0560">Oxidoreductase</keyword>
<sequence length="680" mass="75805">MGSTVPDVLHPFDPLTLGEIEAAIAIVKKAHGNVFFNVVSLQEPRKAEMTAWLAAPETAPRPKRIADVVVIAPGGKVYDGLVDLAEGKITKWDLLDGEQPIITMEELQLVEHIVRKDPKVIEQCILSGVAPEDMHKVYCDPWTIGYDERYGSSVRLQQALMYYRPDVDNCQYQYPLDFCPIYDADKREIIAIDIPKVRRPLSKAPSQDYHPAAVEARGGYRTDLKAINITQPEGVSFTITGREIEWQNWKFHIGFNYREGIVLNNITFNDKGTIRPIFYRLSLAEMVVPYGNPERPHQRKHALDQGEYGAGYMTNSLSLGCDCKGSIHYLDAHFPSRSGELRTIKNAICIHEEDAGILFKHTDFRDESVIVTRGRKLIIQQIFTAANYEYVVAWVFHQDGTIAPEIKLTGILNTYAMNDDEDTHGWGTQVFPGVNAHNHQHLFCLRIDANVDGSDNTVFVSDAVPSAAPVGSEENYYGNGFYNRRTKLETTAQAKTDYDGTTTRTWEIANTNKLNPYSKKPVSYKLVSREVPGLLPKEGSLVWKRAPFARHAVHVTPYQDDQLYPAGKHVPQTSGDSPLGITTWIGDGTANIANTDLVFWHTFGVTHFPAPEDFPVMPAEGMMLLLRPRNFFAGNPVMDVPPSYCSVPSLVGGGKEGFKGVVDGVSRLAFGEVNGSCCKK</sequence>
<dbReference type="InterPro" id="IPR015802">
    <property type="entry name" value="Cu_amine_oxidase_N3"/>
</dbReference>
<comment type="catalytic activity">
    <reaction evidence="12">
        <text>a primary methyl amine + O2 + H2O = an aldehyde + H2O2 + NH4(+)</text>
        <dbReference type="Rhea" id="RHEA:16153"/>
        <dbReference type="ChEBI" id="CHEBI:15377"/>
        <dbReference type="ChEBI" id="CHEBI:15379"/>
        <dbReference type="ChEBI" id="CHEBI:16240"/>
        <dbReference type="ChEBI" id="CHEBI:17478"/>
        <dbReference type="ChEBI" id="CHEBI:28938"/>
        <dbReference type="ChEBI" id="CHEBI:228804"/>
        <dbReference type="EC" id="1.4.3.21"/>
    </reaction>
</comment>
<evidence type="ECO:0000256" key="4">
    <source>
        <dbReference type="ARBA" id="ARBA00007983"/>
    </source>
</evidence>
<evidence type="ECO:0000256" key="12">
    <source>
        <dbReference type="ARBA" id="ARBA00048032"/>
    </source>
</evidence>